<dbReference type="Proteomes" id="UP000479710">
    <property type="component" value="Unassembled WGS sequence"/>
</dbReference>
<dbReference type="AlphaFoldDB" id="A0A6G1DW53"/>
<keyword evidence="3" id="KW-1185">Reference proteome</keyword>
<proteinExistence type="predicted"/>
<feature type="region of interest" description="Disordered" evidence="1">
    <location>
        <begin position="1"/>
        <end position="51"/>
    </location>
</feature>
<feature type="compositionally biased region" description="Polar residues" evidence="1">
    <location>
        <begin position="37"/>
        <end position="51"/>
    </location>
</feature>
<accession>A0A6G1DW53</accession>
<evidence type="ECO:0000313" key="3">
    <source>
        <dbReference type="Proteomes" id="UP000479710"/>
    </source>
</evidence>
<protein>
    <submittedName>
        <fullName evidence="2">Uncharacterized protein</fullName>
    </submittedName>
</protein>
<feature type="compositionally biased region" description="Basic and acidic residues" evidence="1">
    <location>
        <begin position="15"/>
        <end position="28"/>
    </location>
</feature>
<name>A0A6G1DW53_9ORYZ</name>
<gene>
    <name evidence="2" type="ORF">E2562_011590</name>
</gene>
<dbReference type="EMBL" id="SPHZ02000005">
    <property type="protein sequence ID" value="KAF0916750.1"/>
    <property type="molecule type" value="Genomic_DNA"/>
</dbReference>
<reference evidence="2 3" key="1">
    <citation type="submission" date="2019-11" db="EMBL/GenBank/DDBJ databases">
        <title>Whole genome sequence of Oryza granulata.</title>
        <authorList>
            <person name="Li W."/>
        </authorList>
    </citation>
    <scope>NUCLEOTIDE SEQUENCE [LARGE SCALE GENOMIC DNA]</scope>
    <source>
        <strain evidence="3">cv. Menghai</strain>
        <tissue evidence="2">Leaf</tissue>
    </source>
</reference>
<evidence type="ECO:0000313" key="2">
    <source>
        <dbReference type="EMBL" id="KAF0916750.1"/>
    </source>
</evidence>
<comment type="caution">
    <text evidence="2">The sequence shown here is derived from an EMBL/GenBank/DDBJ whole genome shotgun (WGS) entry which is preliminary data.</text>
</comment>
<sequence length="73" mass="7965">MAAKSGEEEESGDLAADKGKSGEGDCGRRPTRKRKTTMVTTNSPGYSRSGASLATRLCFSGRKWKRQGRRCPR</sequence>
<evidence type="ECO:0000256" key="1">
    <source>
        <dbReference type="SAM" id="MobiDB-lite"/>
    </source>
</evidence>
<organism evidence="2 3">
    <name type="scientific">Oryza meyeriana var. granulata</name>
    <dbReference type="NCBI Taxonomy" id="110450"/>
    <lineage>
        <taxon>Eukaryota</taxon>
        <taxon>Viridiplantae</taxon>
        <taxon>Streptophyta</taxon>
        <taxon>Embryophyta</taxon>
        <taxon>Tracheophyta</taxon>
        <taxon>Spermatophyta</taxon>
        <taxon>Magnoliopsida</taxon>
        <taxon>Liliopsida</taxon>
        <taxon>Poales</taxon>
        <taxon>Poaceae</taxon>
        <taxon>BOP clade</taxon>
        <taxon>Oryzoideae</taxon>
        <taxon>Oryzeae</taxon>
        <taxon>Oryzinae</taxon>
        <taxon>Oryza</taxon>
        <taxon>Oryza meyeriana</taxon>
    </lineage>
</organism>